<dbReference type="GeneID" id="39612917"/>
<evidence type="ECO:0000313" key="3">
    <source>
        <dbReference type="EMBL" id="RNJ60197.1"/>
    </source>
</evidence>
<dbReference type="RefSeq" id="XP_028498355.1">
    <property type="nucleotide sequence ID" value="XM_028643304.1"/>
</dbReference>
<name>A0A3M9YI00_9PEZI</name>
<evidence type="ECO:0000313" key="4">
    <source>
        <dbReference type="Proteomes" id="UP000267145"/>
    </source>
</evidence>
<evidence type="ECO:0000256" key="2">
    <source>
        <dbReference type="SAM" id="Phobius"/>
    </source>
</evidence>
<feature type="transmembrane region" description="Helical" evidence="2">
    <location>
        <begin position="66"/>
        <end position="85"/>
    </location>
</feature>
<dbReference type="EMBL" id="RBVV01000009">
    <property type="protein sequence ID" value="RNJ60197.1"/>
    <property type="molecule type" value="Genomic_DNA"/>
</dbReference>
<evidence type="ECO:0000256" key="1">
    <source>
        <dbReference type="SAM" id="MobiDB-lite"/>
    </source>
</evidence>
<feature type="compositionally biased region" description="Low complexity" evidence="1">
    <location>
        <begin position="9"/>
        <end position="21"/>
    </location>
</feature>
<keyword evidence="2" id="KW-0812">Transmembrane</keyword>
<keyword evidence="2" id="KW-1133">Transmembrane helix</keyword>
<keyword evidence="2" id="KW-0472">Membrane</keyword>
<organism evidence="3 4">
    <name type="scientific">Verticillium nonalfalfae</name>
    <dbReference type="NCBI Taxonomy" id="1051616"/>
    <lineage>
        <taxon>Eukaryota</taxon>
        <taxon>Fungi</taxon>
        <taxon>Dikarya</taxon>
        <taxon>Ascomycota</taxon>
        <taxon>Pezizomycotina</taxon>
        <taxon>Sordariomycetes</taxon>
        <taxon>Hypocreomycetidae</taxon>
        <taxon>Glomerellales</taxon>
        <taxon>Plectosphaerellaceae</taxon>
        <taxon>Verticillium</taxon>
    </lineage>
</organism>
<feature type="region of interest" description="Disordered" evidence="1">
    <location>
        <begin position="230"/>
        <end position="262"/>
    </location>
</feature>
<gene>
    <name evidence="3" type="ORF">D7B24_009228</name>
</gene>
<protein>
    <submittedName>
        <fullName evidence="3">Uncharacterized protein</fullName>
    </submittedName>
</protein>
<reference evidence="3 4" key="1">
    <citation type="submission" date="2018-10" db="EMBL/GenBank/DDBJ databases">
        <title>Genome sequence of Verticillium nonalfalfae VnAa140.</title>
        <authorList>
            <person name="Stajich J.E."/>
            <person name="Kasson M.T."/>
        </authorList>
    </citation>
    <scope>NUCLEOTIDE SEQUENCE [LARGE SCALE GENOMIC DNA]</scope>
    <source>
        <strain evidence="3 4">VnAa140</strain>
    </source>
</reference>
<accession>A0A3M9YI00</accession>
<feature type="transmembrane region" description="Helical" evidence="2">
    <location>
        <begin position="97"/>
        <end position="116"/>
    </location>
</feature>
<feature type="transmembrane region" description="Helical" evidence="2">
    <location>
        <begin position="136"/>
        <end position="158"/>
    </location>
</feature>
<keyword evidence="4" id="KW-1185">Reference proteome</keyword>
<feature type="region of interest" description="Disordered" evidence="1">
    <location>
        <begin position="1"/>
        <end position="51"/>
    </location>
</feature>
<proteinExistence type="predicted"/>
<feature type="transmembrane region" description="Helical" evidence="2">
    <location>
        <begin position="170"/>
        <end position="190"/>
    </location>
</feature>
<comment type="caution">
    <text evidence="3">The sequence shown here is derived from an EMBL/GenBank/DDBJ whole genome shotgun (WGS) entry which is preliminary data.</text>
</comment>
<sequence>MQSLIDTTKASSSKQAAAPWPSTLPVDPDHDHDHDHDHDAATETAPPPFRRRRLTPWSPAWHWAKLGLRCAATMVAVAGMPVAAATHGEGTRAPLRFGLPAHVVALAYDLAEWAVVQRHFKARRGMRPAVTAAAEAFLVVLHAVLLALYLYIMLGGYWAPNWFGRGGKGWPVLCMGIAIVVRIALMGRAANEVYRLRMTTPSGDAIQYFHDADTNEPPVRVVVPSWHGVDAEAGGMEPPSGYRDADEQGSTDKVFLPSPSRE</sequence>
<dbReference type="Proteomes" id="UP000267145">
    <property type="component" value="Unassembled WGS sequence"/>
</dbReference>
<dbReference type="AlphaFoldDB" id="A0A3M9YI00"/>
<feature type="compositionally biased region" description="Basic and acidic residues" evidence="1">
    <location>
        <begin position="27"/>
        <end position="41"/>
    </location>
</feature>